<dbReference type="AlphaFoldDB" id="A0AAD8BQV0"/>
<dbReference type="EMBL" id="JASAOG010000044">
    <property type="protein sequence ID" value="KAK0059111.1"/>
    <property type="molecule type" value="Genomic_DNA"/>
</dbReference>
<sequence>SRFSYPVRQSTVKDKIPNGRQRLGQRVKFKIPIRLEVQVTGCVYIESIEETHLIELRRIVNECHR</sequence>
<organism evidence="1 2">
    <name type="scientific">Biomphalaria pfeifferi</name>
    <name type="common">Bloodfluke planorb</name>
    <name type="synonym">Freshwater snail</name>
    <dbReference type="NCBI Taxonomy" id="112525"/>
    <lineage>
        <taxon>Eukaryota</taxon>
        <taxon>Metazoa</taxon>
        <taxon>Spiralia</taxon>
        <taxon>Lophotrochozoa</taxon>
        <taxon>Mollusca</taxon>
        <taxon>Gastropoda</taxon>
        <taxon>Heterobranchia</taxon>
        <taxon>Euthyneura</taxon>
        <taxon>Panpulmonata</taxon>
        <taxon>Hygrophila</taxon>
        <taxon>Lymnaeoidea</taxon>
        <taxon>Planorbidae</taxon>
        <taxon>Biomphalaria</taxon>
    </lineage>
</organism>
<evidence type="ECO:0000313" key="1">
    <source>
        <dbReference type="EMBL" id="KAK0059111.1"/>
    </source>
</evidence>
<name>A0AAD8BQV0_BIOPF</name>
<keyword evidence="2" id="KW-1185">Reference proteome</keyword>
<proteinExistence type="predicted"/>
<comment type="caution">
    <text evidence="1">The sequence shown here is derived from an EMBL/GenBank/DDBJ whole genome shotgun (WGS) entry which is preliminary data.</text>
</comment>
<reference evidence="1" key="2">
    <citation type="submission" date="2023-04" db="EMBL/GenBank/DDBJ databases">
        <authorList>
            <person name="Bu L."/>
            <person name="Lu L."/>
            <person name="Laidemitt M.R."/>
            <person name="Zhang S.M."/>
            <person name="Mutuku M."/>
            <person name="Mkoji G."/>
            <person name="Steinauer M."/>
            <person name="Loker E.S."/>
        </authorList>
    </citation>
    <scope>NUCLEOTIDE SEQUENCE</scope>
    <source>
        <strain evidence="1">KasaAsao</strain>
        <tissue evidence="1">Whole Snail</tissue>
    </source>
</reference>
<reference evidence="1" key="1">
    <citation type="journal article" date="2023" name="PLoS Negl. Trop. Dis.">
        <title>A genome sequence for Biomphalaria pfeifferi, the major vector snail for the human-infecting parasite Schistosoma mansoni.</title>
        <authorList>
            <person name="Bu L."/>
            <person name="Lu L."/>
            <person name="Laidemitt M.R."/>
            <person name="Zhang S.M."/>
            <person name="Mutuku M."/>
            <person name="Mkoji G."/>
            <person name="Steinauer M."/>
            <person name="Loker E.S."/>
        </authorList>
    </citation>
    <scope>NUCLEOTIDE SEQUENCE</scope>
    <source>
        <strain evidence="1">KasaAsao</strain>
    </source>
</reference>
<accession>A0AAD8BQV0</accession>
<protein>
    <submittedName>
        <fullName evidence="1">Uncharacterized protein</fullName>
    </submittedName>
</protein>
<dbReference type="Proteomes" id="UP001233172">
    <property type="component" value="Unassembled WGS sequence"/>
</dbReference>
<feature type="non-terminal residue" evidence="1">
    <location>
        <position position="1"/>
    </location>
</feature>
<gene>
    <name evidence="1" type="ORF">Bpfe_011452</name>
</gene>
<evidence type="ECO:0000313" key="2">
    <source>
        <dbReference type="Proteomes" id="UP001233172"/>
    </source>
</evidence>